<accession>G9X1J0</accession>
<proteinExistence type="predicted"/>
<comment type="caution">
    <text evidence="2">The sequence shown here is derived from an EMBL/GenBank/DDBJ whole genome shotgun (WGS) entry which is preliminary data.</text>
</comment>
<dbReference type="HOGENOM" id="CLU_094865_1_0_9"/>
<sequence length="168" mass="19495">MKENNVYNTIVHPLEPLYDKNSKILILGSFPSVKTREVGFFYGHKQNRFWKVLSKLFEIEISDDIDDRRRLLLDKGIAVWDAIYKCDIIASSDSSIKNVLPTNLSDIFEHSDVKKVFCNGNTSYKYYNMYQGKIYDYEVVNLPSTSPANASYSLDKLVNSWKVILEYI</sequence>
<dbReference type="SUPFAM" id="SSF52141">
    <property type="entry name" value="Uracil-DNA glycosylase-like"/>
    <property type="match status" value="1"/>
</dbReference>
<dbReference type="InterPro" id="IPR036895">
    <property type="entry name" value="Uracil-DNA_glycosylase-like_sf"/>
</dbReference>
<dbReference type="EMBL" id="AFZE01000035">
    <property type="protein sequence ID" value="EHL14273.1"/>
    <property type="molecule type" value="Genomic_DNA"/>
</dbReference>
<dbReference type="BioCyc" id="EBAC796937-HMP:GMGH-2253-MONOMER"/>
<reference evidence="2 3" key="1">
    <citation type="submission" date="2011-08" db="EMBL/GenBank/DDBJ databases">
        <title>The Genome Sequence of Eubacteriaceae bacterium ACC19a.</title>
        <authorList>
            <consortium name="The Broad Institute Genome Sequencing Platform"/>
            <person name="Earl A."/>
            <person name="Ward D."/>
            <person name="Feldgarden M."/>
            <person name="Gevers D."/>
            <person name="Sizova M."/>
            <person name="Hazen A."/>
            <person name="Epstein S."/>
            <person name="Young S.K."/>
            <person name="Zeng Q."/>
            <person name="Gargeya S."/>
            <person name="Fitzgerald M."/>
            <person name="Haas B."/>
            <person name="Abouelleil A."/>
            <person name="Alvarado L."/>
            <person name="Arachchi H.M."/>
            <person name="Berlin A."/>
            <person name="Brown A."/>
            <person name="Chapman S.B."/>
            <person name="Chen Z."/>
            <person name="Dunbar C."/>
            <person name="Freedman E."/>
            <person name="Gearin G."/>
            <person name="Gellesch M."/>
            <person name="Goldberg J."/>
            <person name="Griggs A."/>
            <person name="Gujja S."/>
            <person name="Heiman D."/>
            <person name="Howarth C."/>
            <person name="Larson L."/>
            <person name="Lui A."/>
            <person name="MacDonald P.J.P."/>
            <person name="Montmayeur A."/>
            <person name="Murphy C."/>
            <person name="Neiman D."/>
            <person name="Pearson M."/>
            <person name="Priest M."/>
            <person name="Roberts A."/>
            <person name="Saif S."/>
            <person name="Shea T."/>
            <person name="Shenoy N."/>
            <person name="Sisk P."/>
            <person name="Stolte C."/>
            <person name="Sykes S."/>
            <person name="Wortman J."/>
            <person name="Nusbaum C."/>
            <person name="Birren B."/>
        </authorList>
    </citation>
    <scope>NUCLEOTIDE SEQUENCE [LARGE SCALE GENOMIC DNA]</scope>
    <source>
        <strain evidence="2 3">ACC19a</strain>
    </source>
</reference>
<dbReference type="PATRIC" id="fig|796937.3.peg.1486"/>
<dbReference type="NCBIfam" id="TIGR04274">
    <property type="entry name" value="hypoxanDNAglyco"/>
    <property type="match status" value="1"/>
</dbReference>
<dbReference type="Gene3D" id="3.40.470.10">
    <property type="entry name" value="Uracil-DNA glycosylase-like domain"/>
    <property type="match status" value="1"/>
</dbReference>
<protein>
    <recommendedName>
        <fullName evidence="1">Uracil-DNA glycosylase-like domain-containing protein</fullName>
    </recommendedName>
</protein>
<evidence type="ECO:0000313" key="3">
    <source>
        <dbReference type="Proteomes" id="UP000006437"/>
    </source>
</evidence>
<evidence type="ECO:0000259" key="1">
    <source>
        <dbReference type="Pfam" id="PF03167"/>
    </source>
</evidence>
<dbReference type="InterPro" id="IPR026353">
    <property type="entry name" value="Hypoxan-DNA_Glyclase"/>
</dbReference>
<dbReference type="AlphaFoldDB" id="G9X1J0"/>
<dbReference type="Pfam" id="PF03167">
    <property type="entry name" value="UDG"/>
    <property type="match status" value="1"/>
</dbReference>
<feature type="domain" description="Uracil-DNA glycosylase-like" evidence="1">
    <location>
        <begin position="17"/>
        <end position="156"/>
    </location>
</feature>
<evidence type="ECO:0000313" key="2">
    <source>
        <dbReference type="EMBL" id="EHL14273.1"/>
    </source>
</evidence>
<gene>
    <name evidence="2" type="ORF">HMPREF9629_02225</name>
</gene>
<dbReference type="RefSeq" id="WP_009526441.1">
    <property type="nucleotide sequence ID" value="NZ_JH414576.1"/>
</dbReference>
<dbReference type="CDD" id="cd10032">
    <property type="entry name" value="UDG-F6_HDG"/>
    <property type="match status" value="1"/>
</dbReference>
<organism evidence="2 3">
    <name type="scientific">Peptoanaerobacter stomatis</name>
    <dbReference type="NCBI Taxonomy" id="796937"/>
    <lineage>
        <taxon>Bacteria</taxon>
        <taxon>Bacillati</taxon>
        <taxon>Bacillota</taxon>
        <taxon>Clostridia</taxon>
        <taxon>Peptostreptococcales</taxon>
        <taxon>Filifactoraceae</taxon>
        <taxon>Peptoanaerobacter</taxon>
    </lineage>
</organism>
<name>G9X1J0_9FIRM</name>
<dbReference type="Proteomes" id="UP000006437">
    <property type="component" value="Unassembled WGS sequence"/>
</dbReference>
<dbReference type="InterPro" id="IPR005122">
    <property type="entry name" value="Uracil-DNA_glycosylase-like"/>
</dbReference>